<comment type="caution">
    <text evidence="2">The sequence shown here is derived from an EMBL/GenBank/DDBJ whole genome shotgun (WGS) entry which is preliminary data.</text>
</comment>
<name>A0AAV1ZCI2_9ARAC</name>
<evidence type="ECO:0000256" key="1">
    <source>
        <dbReference type="SAM" id="SignalP"/>
    </source>
</evidence>
<sequence>MKSLAIAVCVFTIALCVLEIAEAINCNELCARSGVPHIRGCFCRSQMLSSKRSSERSEKTPEYNCSELCRLSSVNRIGSCFCRPEMVQTKKSDSSSEYNDGNRDYIIKELLKDYFMQNEESEEK</sequence>
<evidence type="ECO:0000313" key="2">
    <source>
        <dbReference type="EMBL" id="CAL1269249.1"/>
    </source>
</evidence>
<dbReference type="EMBL" id="CAXIEN010000039">
    <property type="protein sequence ID" value="CAL1269249.1"/>
    <property type="molecule type" value="Genomic_DNA"/>
</dbReference>
<dbReference type="Proteomes" id="UP001497382">
    <property type="component" value="Unassembled WGS sequence"/>
</dbReference>
<reference evidence="2 3" key="1">
    <citation type="submission" date="2024-04" db="EMBL/GenBank/DDBJ databases">
        <authorList>
            <person name="Rising A."/>
            <person name="Reimegard J."/>
            <person name="Sonavane S."/>
            <person name="Akerstrom W."/>
            <person name="Nylinder S."/>
            <person name="Hedman E."/>
            <person name="Kallberg Y."/>
        </authorList>
    </citation>
    <scope>NUCLEOTIDE SEQUENCE [LARGE SCALE GENOMIC DNA]</scope>
</reference>
<feature type="chain" id="PRO_5043841830" evidence="1">
    <location>
        <begin position="24"/>
        <end position="124"/>
    </location>
</feature>
<gene>
    <name evidence="2" type="ORF">LARSCL_LOCUS4638</name>
</gene>
<feature type="signal peptide" evidence="1">
    <location>
        <begin position="1"/>
        <end position="23"/>
    </location>
</feature>
<dbReference type="AlphaFoldDB" id="A0AAV1ZCI2"/>
<accession>A0AAV1ZCI2</accession>
<keyword evidence="1" id="KW-0732">Signal</keyword>
<protein>
    <submittedName>
        <fullName evidence="2">Uncharacterized protein</fullName>
    </submittedName>
</protein>
<keyword evidence="3" id="KW-1185">Reference proteome</keyword>
<evidence type="ECO:0000313" key="3">
    <source>
        <dbReference type="Proteomes" id="UP001497382"/>
    </source>
</evidence>
<organism evidence="2 3">
    <name type="scientific">Larinioides sclopetarius</name>
    <dbReference type="NCBI Taxonomy" id="280406"/>
    <lineage>
        <taxon>Eukaryota</taxon>
        <taxon>Metazoa</taxon>
        <taxon>Ecdysozoa</taxon>
        <taxon>Arthropoda</taxon>
        <taxon>Chelicerata</taxon>
        <taxon>Arachnida</taxon>
        <taxon>Araneae</taxon>
        <taxon>Araneomorphae</taxon>
        <taxon>Entelegynae</taxon>
        <taxon>Araneoidea</taxon>
        <taxon>Araneidae</taxon>
        <taxon>Larinioides</taxon>
    </lineage>
</organism>
<proteinExistence type="predicted"/>